<keyword evidence="3" id="KW-0050">Antiport</keyword>
<evidence type="ECO:0000256" key="5">
    <source>
        <dbReference type="ARBA" id="ARBA00022692"/>
    </source>
</evidence>
<feature type="transmembrane region" description="Helical" evidence="10">
    <location>
        <begin position="193"/>
        <end position="215"/>
    </location>
</feature>
<reference evidence="11 12" key="1">
    <citation type="submission" date="2017-08" db="EMBL/GenBank/DDBJ databases">
        <title>Infants hospitalized years apart are colonized by the same room-sourced microbial strains.</title>
        <authorList>
            <person name="Brooks B."/>
            <person name="Olm M.R."/>
            <person name="Firek B.A."/>
            <person name="Baker R."/>
            <person name="Thomas B.C."/>
            <person name="Morowitz M.J."/>
            <person name="Banfield J.F."/>
        </authorList>
    </citation>
    <scope>NUCLEOTIDE SEQUENCE [LARGE SCALE GENOMIC DNA]</scope>
    <source>
        <strain evidence="11">S2_003_000_R2_11</strain>
    </source>
</reference>
<feature type="transmembrane region" description="Helical" evidence="10">
    <location>
        <begin position="161"/>
        <end position="181"/>
    </location>
</feature>
<evidence type="ECO:0000256" key="1">
    <source>
        <dbReference type="ARBA" id="ARBA00004429"/>
    </source>
</evidence>
<feature type="transmembrane region" description="Helical" evidence="10">
    <location>
        <begin position="276"/>
        <end position="297"/>
    </location>
</feature>
<evidence type="ECO:0000256" key="6">
    <source>
        <dbReference type="ARBA" id="ARBA00022989"/>
    </source>
</evidence>
<comment type="caution">
    <text evidence="11">The sequence shown here is derived from an EMBL/GenBank/DDBJ whole genome shotgun (WGS) entry which is preliminary data.</text>
</comment>
<feature type="transmembrane region" description="Helical" evidence="10">
    <location>
        <begin position="132"/>
        <end position="154"/>
    </location>
</feature>
<dbReference type="GO" id="GO:0005886">
    <property type="term" value="C:plasma membrane"/>
    <property type="evidence" value="ECO:0007669"/>
    <property type="project" value="UniProtKB-SubCell"/>
</dbReference>
<keyword evidence="7" id="KW-0406">Ion transport</keyword>
<feature type="transmembrane region" description="Helical" evidence="10">
    <location>
        <begin position="318"/>
        <end position="344"/>
    </location>
</feature>
<dbReference type="GO" id="GO:0015297">
    <property type="term" value="F:antiporter activity"/>
    <property type="evidence" value="ECO:0007669"/>
    <property type="project" value="UniProtKB-KW"/>
</dbReference>
<feature type="transmembrane region" description="Helical" evidence="10">
    <location>
        <begin position="388"/>
        <end position="409"/>
    </location>
</feature>
<dbReference type="GO" id="GO:0006811">
    <property type="term" value="P:monoatomic ion transport"/>
    <property type="evidence" value="ECO:0007669"/>
    <property type="project" value="UniProtKB-KW"/>
</dbReference>
<dbReference type="PIRSF" id="PIRSF006603">
    <property type="entry name" value="DinF"/>
    <property type="match status" value="1"/>
</dbReference>
<name>A0A2W5S7F7_CERSP</name>
<evidence type="ECO:0000256" key="2">
    <source>
        <dbReference type="ARBA" id="ARBA00022448"/>
    </source>
</evidence>
<dbReference type="NCBIfam" id="TIGR00797">
    <property type="entry name" value="matE"/>
    <property type="match status" value="1"/>
</dbReference>
<evidence type="ECO:0000256" key="10">
    <source>
        <dbReference type="SAM" id="Phobius"/>
    </source>
</evidence>
<evidence type="ECO:0000313" key="12">
    <source>
        <dbReference type="Proteomes" id="UP000248975"/>
    </source>
</evidence>
<feature type="transmembrane region" description="Helical" evidence="10">
    <location>
        <begin position="247"/>
        <end position="270"/>
    </location>
</feature>
<dbReference type="InterPro" id="IPR050222">
    <property type="entry name" value="MATE_MdtK"/>
</dbReference>
<comment type="subcellular location">
    <subcellularLocation>
        <location evidence="1">Cell inner membrane</location>
        <topology evidence="1">Multi-pass membrane protein</topology>
    </subcellularLocation>
</comment>
<dbReference type="InterPro" id="IPR048279">
    <property type="entry name" value="MdtK-like"/>
</dbReference>
<dbReference type="Pfam" id="PF01554">
    <property type="entry name" value="MatE"/>
    <property type="match status" value="2"/>
</dbReference>
<feature type="transmembrane region" description="Helical" evidence="10">
    <location>
        <begin position="12"/>
        <end position="34"/>
    </location>
</feature>
<dbReference type="AlphaFoldDB" id="A0A2W5S7F7"/>
<organism evidence="11 12">
    <name type="scientific">Cereibacter sphaeroides</name>
    <name type="common">Rhodobacter sphaeroides</name>
    <dbReference type="NCBI Taxonomy" id="1063"/>
    <lineage>
        <taxon>Bacteria</taxon>
        <taxon>Pseudomonadati</taxon>
        <taxon>Pseudomonadota</taxon>
        <taxon>Alphaproteobacteria</taxon>
        <taxon>Rhodobacterales</taxon>
        <taxon>Paracoccaceae</taxon>
        <taxon>Cereibacter</taxon>
    </lineage>
</organism>
<evidence type="ECO:0000256" key="4">
    <source>
        <dbReference type="ARBA" id="ARBA00022475"/>
    </source>
</evidence>
<dbReference type="GO" id="GO:0042910">
    <property type="term" value="F:xenobiotic transmembrane transporter activity"/>
    <property type="evidence" value="ECO:0007669"/>
    <property type="project" value="InterPro"/>
</dbReference>
<dbReference type="InterPro" id="IPR002528">
    <property type="entry name" value="MATE_fam"/>
</dbReference>
<dbReference type="EMBL" id="QFQS01000003">
    <property type="protein sequence ID" value="PZQ96892.1"/>
    <property type="molecule type" value="Genomic_DNA"/>
</dbReference>
<dbReference type="Proteomes" id="UP000248975">
    <property type="component" value="Unassembled WGS sequence"/>
</dbReference>
<evidence type="ECO:0000256" key="3">
    <source>
        <dbReference type="ARBA" id="ARBA00022449"/>
    </source>
</evidence>
<evidence type="ECO:0000256" key="8">
    <source>
        <dbReference type="ARBA" id="ARBA00023136"/>
    </source>
</evidence>
<keyword evidence="8 10" id="KW-0472">Membrane</keyword>
<sequence length="441" mass="46158">MTTLVAQTRAEALPLVRLAVPIICGYSASMLPGITDSLMLAPLGPVPLAAVGLTYSTSGVIFASVWGLLTVMGVRIGAAWGAGEGRRIPFMLRNGLVLGVVAGLLGALAMAVMWLFLPYLGQPDEVLAALPFYWACIALYMIPFAVLTVFSSAFEAVNRPWLGTAFAFLAVGLNVPLNYWLIWGGLGVPPLGLMGAGIASLTAEVLALAAAWTFWMRARSMRRLRLRRRLSWAEIVSALREGAPLGFLYAAESGAMAVGTLIIGTFGTIALAANQVVSSVGGLLYMVPLGFAGAVALRIAQETGAGNHDRLRPTALAALAISCGWLSIAVLVLMFGGGMIAGAISDDPAVVALATQLFLAIAAMQLSDGVQSTMLGALRGLSDTAWPAMVSIVAYWGVALPLGYFFAWPMGVGPVAIWLGFALGLSIAGVALTLRFRWQTE</sequence>
<protein>
    <recommendedName>
        <fullName evidence="9">Multidrug-efflux transporter</fullName>
    </recommendedName>
</protein>
<gene>
    <name evidence="11" type="ORF">DI533_15130</name>
</gene>
<accession>A0A2W5S7F7</accession>
<dbReference type="PANTHER" id="PTHR43298:SF2">
    <property type="entry name" value="FMN_FAD EXPORTER YEEO-RELATED"/>
    <property type="match status" value="1"/>
</dbReference>
<evidence type="ECO:0000313" key="11">
    <source>
        <dbReference type="EMBL" id="PZQ96892.1"/>
    </source>
</evidence>
<feature type="transmembrane region" description="Helical" evidence="10">
    <location>
        <begin position="95"/>
        <end position="120"/>
    </location>
</feature>
<proteinExistence type="predicted"/>
<keyword evidence="6 10" id="KW-1133">Transmembrane helix</keyword>
<dbReference type="PANTHER" id="PTHR43298">
    <property type="entry name" value="MULTIDRUG RESISTANCE PROTEIN NORM-RELATED"/>
    <property type="match status" value="1"/>
</dbReference>
<keyword evidence="5 10" id="KW-0812">Transmembrane</keyword>
<feature type="transmembrane region" description="Helical" evidence="10">
    <location>
        <begin position="350"/>
        <end position="367"/>
    </location>
</feature>
<keyword evidence="2" id="KW-0813">Transport</keyword>
<evidence type="ECO:0000256" key="9">
    <source>
        <dbReference type="ARBA" id="ARBA00031636"/>
    </source>
</evidence>
<feature type="transmembrane region" description="Helical" evidence="10">
    <location>
        <begin position="46"/>
        <end position="74"/>
    </location>
</feature>
<keyword evidence="4" id="KW-1003">Cell membrane</keyword>
<feature type="transmembrane region" description="Helical" evidence="10">
    <location>
        <begin position="415"/>
        <end position="434"/>
    </location>
</feature>
<evidence type="ECO:0000256" key="7">
    <source>
        <dbReference type="ARBA" id="ARBA00023065"/>
    </source>
</evidence>